<dbReference type="PANTHER" id="PTHR43792:SF1">
    <property type="entry name" value="N-ACETYLTRANSFERASE DOMAIN-CONTAINING PROTEIN"/>
    <property type="match status" value="1"/>
</dbReference>
<dbReference type="PROSITE" id="PS51186">
    <property type="entry name" value="GNAT"/>
    <property type="match status" value="1"/>
</dbReference>
<feature type="domain" description="N-acetyltransferase" evidence="1">
    <location>
        <begin position="10"/>
        <end position="179"/>
    </location>
</feature>
<evidence type="ECO:0000313" key="3">
    <source>
        <dbReference type="Proteomes" id="UP000751852"/>
    </source>
</evidence>
<proteinExistence type="predicted"/>
<dbReference type="SUPFAM" id="SSF55729">
    <property type="entry name" value="Acyl-CoA N-acyltransferases (Nat)"/>
    <property type="match status" value="1"/>
</dbReference>
<dbReference type="InterPro" id="IPR016181">
    <property type="entry name" value="Acyl_CoA_acyltransferase"/>
</dbReference>
<dbReference type="Proteomes" id="UP000751852">
    <property type="component" value="Unassembled WGS sequence"/>
</dbReference>
<reference evidence="2 3" key="1">
    <citation type="submission" date="2020-04" db="EMBL/GenBank/DDBJ databases">
        <title>Staphylococcus species from domestic dog.</title>
        <authorList>
            <person name="Paterson G.K."/>
        </authorList>
    </citation>
    <scope>NUCLEOTIDE SEQUENCE [LARGE SCALE GENOMIC DNA]</scope>
    <source>
        <strain evidence="2 3">H16/1A</strain>
    </source>
</reference>
<dbReference type="InterPro" id="IPR051531">
    <property type="entry name" value="N-acetyltransferase"/>
</dbReference>
<accession>A0ABS0T614</accession>
<gene>
    <name evidence="2" type="ORF">HHH54_00130</name>
</gene>
<protein>
    <submittedName>
        <fullName evidence="2">GNAT family N-acetyltransferase</fullName>
    </submittedName>
</protein>
<sequence>MTVYIETERLNLRDWEKDDLIHLQKLNANRKARQYFPSLLSYRKSELDFEAMKATLKQHQIGLFSVELKATKSWIGFIGLNYIPKESDYRFEELPFYEIGWRLIPEVWENGLATEGAKAVLNYAQSKGIQEVYALAAEKNRPSIRVMEKIGMTLYDTFEKPNLSAAHVLKNQVRYRKEL</sequence>
<dbReference type="EMBL" id="JABANU010000001">
    <property type="protein sequence ID" value="MBI5974000.1"/>
    <property type="molecule type" value="Genomic_DNA"/>
</dbReference>
<dbReference type="Pfam" id="PF13302">
    <property type="entry name" value="Acetyltransf_3"/>
    <property type="match status" value="1"/>
</dbReference>
<dbReference type="Gene3D" id="3.40.630.30">
    <property type="match status" value="1"/>
</dbReference>
<evidence type="ECO:0000313" key="2">
    <source>
        <dbReference type="EMBL" id="MBI5974000.1"/>
    </source>
</evidence>
<organism evidence="2 3">
    <name type="scientific">Staphylococcus canis</name>
    <dbReference type="NCBI Taxonomy" id="2724942"/>
    <lineage>
        <taxon>Bacteria</taxon>
        <taxon>Bacillati</taxon>
        <taxon>Bacillota</taxon>
        <taxon>Bacilli</taxon>
        <taxon>Bacillales</taxon>
        <taxon>Staphylococcaceae</taxon>
        <taxon>Staphylococcus</taxon>
    </lineage>
</organism>
<keyword evidence="3" id="KW-1185">Reference proteome</keyword>
<dbReference type="InterPro" id="IPR000182">
    <property type="entry name" value="GNAT_dom"/>
</dbReference>
<dbReference type="RefSeq" id="WP_198616795.1">
    <property type="nucleotide sequence ID" value="NZ_JABANU010000001.1"/>
</dbReference>
<comment type="caution">
    <text evidence="2">The sequence shown here is derived from an EMBL/GenBank/DDBJ whole genome shotgun (WGS) entry which is preliminary data.</text>
</comment>
<dbReference type="PANTHER" id="PTHR43792">
    <property type="entry name" value="GNAT FAMILY, PUTATIVE (AFU_ORTHOLOGUE AFUA_3G00765)-RELATED-RELATED"/>
    <property type="match status" value="1"/>
</dbReference>
<name>A0ABS0T614_9STAP</name>
<evidence type="ECO:0000259" key="1">
    <source>
        <dbReference type="PROSITE" id="PS51186"/>
    </source>
</evidence>